<gene>
    <name evidence="4" type="ORF">BGZ97_003291</name>
</gene>
<dbReference type="OrthoDB" id="2397870at2759"/>
<evidence type="ECO:0000256" key="1">
    <source>
        <dbReference type="PROSITE-ProRule" id="PRU00325"/>
    </source>
</evidence>
<protein>
    <recommendedName>
        <fullName evidence="3">SWIM-type domain-containing protein</fullName>
    </recommendedName>
</protein>
<keyword evidence="1" id="KW-0479">Metal-binding</keyword>
<sequence length="910" mass="104164">MDPNLNLEPTLPTSRPVDIDATTQNDDEMLVIRDPATRADLEQNVLASFHKVEDLLIAHRTRQNDMDDDLDEVVKQDPVTVEPLKLENCAFGGDGRLTHLKATTDINHAEIVRFRIREILARDTYINSAADYYGIALEDRIKDITISNVELVQFKIKMSELANWLAYHAGAVGSKLVYKKKHPNKNGLITWTYLCQCHGSKQDRKDRKPGGNSGKSRDVQKGTIKSHCPARILATEELEGIKEKSLSIKLYYHHNHALACLENIGTAQKSERIKATIKSLLLQGSSIRNVMERLTIDYDRFMAIVRGNGQRLSRDDFVTYEDVYNIWHKINTTTMRKDADATLSAMKWLEEIEGKGGFVFYNRKNTAKGVFYGFATEWQLRQLHDHGQSLCFDGAHNVFGPNTNLFTLVLKNKDHGFGVPVAFLLTRSTDSSILTAWLRALCEKMKQMFSTRAGTTPTGEPTPAREYNYKPNAIITDQGNTEVLAIKTAFPGTPILYCAWHIWKAWEREIRSRMTGMERLTIKEKKDLREKASRHSRLDLRAILYEKDKAVALGLLARFRVRWTKQKNLLEYLNKNYFGGDLLANQSDNNQEEEDVSISDGDADDDVPEDENFTSATPVPEGLAIIAVDAAPLTPQQLREYAIARKQERWMFCYRQELSYASIDTNNYIESWHSTLKQTFFRDKQQRRVDTVIYVLNVMAVPHYQQKCMWDLVNVGRMNTVQRNEAKHLQRVKDLLKARVDKGQLPPTLYQLTADVVRIESFTTPGEFYEIKIDFTRVSAGHIVSCGCRAFQKEETCCKHISLLQLEIPLLKFLKVDREDIHHDLDLLALAPEADLDQCALQPSANVPCLGVSYYIDHLNSLDALRDKGKVFPQESELCLQFERLLTIFEDTFPRKEGQDLSNKRQRQTY</sequence>
<comment type="caution">
    <text evidence="4">The sequence shown here is derived from an EMBL/GenBank/DDBJ whole genome shotgun (WGS) entry which is preliminary data.</text>
</comment>
<evidence type="ECO:0000256" key="2">
    <source>
        <dbReference type="SAM" id="MobiDB-lite"/>
    </source>
</evidence>
<accession>A0A9P6QUQ6</accession>
<evidence type="ECO:0000313" key="5">
    <source>
        <dbReference type="Proteomes" id="UP000823405"/>
    </source>
</evidence>
<dbReference type="PANTHER" id="PTHR33977">
    <property type="entry name" value="ZINC ION BINDING PROTEIN"/>
    <property type="match status" value="1"/>
</dbReference>
<dbReference type="GO" id="GO:0008270">
    <property type="term" value="F:zinc ion binding"/>
    <property type="evidence" value="ECO:0007669"/>
    <property type="project" value="UniProtKB-KW"/>
</dbReference>
<dbReference type="Proteomes" id="UP000823405">
    <property type="component" value="Unassembled WGS sequence"/>
</dbReference>
<feature type="region of interest" description="Disordered" evidence="2">
    <location>
        <begin position="201"/>
        <end position="223"/>
    </location>
</feature>
<evidence type="ECO:0000313" key="4">
    <source>
        <dbReference type="EMBL" id="KAG0300328.1"/>
    </source>
</evidence>
<keyword evidence="5" id="KW-1185">Reference proteome</keyword>
<feature type="compositionally biased region" description="Basic and acidic residues" evidence="2">
    <location>
        <begin position="201"/>
        <end position="220"/>
    </location>
</feature>
<proteinExistence type="predicted"/>
<keyword evidence="1" id="KW-0863">Zinc-finger</keyword>
<feature type="region of interest" description="Disordered" evidence="2">
    <location>
        <begin position="589"/>
        <end position="614"/>
    </location>
</feature>
<reference evidence="4" key="1">
    <citation type="journal article" date="2020" name="Fungal Divers.">
        <title>Resolving the Mortierellaceae phylogeny through synthesis of multi-gene phylogenetics and phylogenomics.</title>
        <authorList>
            <person name="Vandepol N."/>
            <person name="Liber J."/>
            <person name="Desiro A."/>
            <person name="Na H."/>
            <person name="Kennedy M."/>
            <person name="Barry K."/>
            <person name="Grigoriev I.V."/>
            <person name="Miller A.N."/>
            <person name="O'Donnell K."/>
            <person name="Stajich J.E."/>
            <person name="Bonito G."/>
        </authorList>
    </citation>
    <scope>NUCLEOTIDE SEQUENCE</scope>
    <source>
        <strain evidence="4">NVP60</strain>
    </source>
</reference>
<keyword evidence="1" id="KW-0862">Zinc</keyword>
<feature type="compositionally biased region" description="Acidic residues" evidence="2">
    <location>
        <begin position="590"/>
        <end position="612"/>
    </location>
</feature>
<evidence type="ECO:0000259" key="3">
    <source>
        <dbReference type="PROSITE" id="PS50966"/>
    </source>
</evidence>
<organism evidence="4 5">
    <name type="scientific">Linnemannia gamsii</name>
    <dbReference type="NCBI Taxonomy" id="64522"/>
    <lineage>
        <taxon>Eukaryota</taxon>
        <taxon>Fungi</taxon>
        <taxon>Fungi incertae sedis</taxon>
        <taxon>Mucoromycota</taxon>
        <taxon>Mortierellomycotina</taxon>
        <taxon>Mortierellomycetes</taxon>
        <taxon>Mortierellales</taxon>
        <taxon>Mortierellaceae</taxon>
        <taxon>Linnemannia</taxon>
    </lineage>
</organism>
<name>A0A9P6QUQ6_9FUNG</name>
<dbReference type="InterPro" id="IPR007527">
    <property type="entry name" value="Znf_SWIM"/>
</dbReference>
<dbReference type="PANTHER" id="PTHR33977:SF1">
    <property type="entry name" value="ZINC ION BINDING PROTEIN"/>
    <property type="match status" value="1"/>
</dbReference>
<dbReference type="AlphaFoldDB" id="A0A9P6QUQ6"/>
<feature type="domain" description="SWIM-type" evidence="3">
    <location>
        <begin position="769"/>
        <end position="809"/>
    </location>
</feature>
<dbReference type="PROSITE" id="PS50966">
    <property type="entry name" value="ZF_SWIM"/>
    <property type="match status" value="1"/>
</dbReference>
<dbReference type="EMBL" id="JAAAIN010001770">
    <property type="protein sequence ID" value="KAG0300328.1"/>
    <property type="molecule type" value="Genomic_DNA"/>
</dbReference>